<comment type="caution">
    <text evidence="5">The sequence shown here is derived from an EMBL/GenBank/DDBJ whole genome shotgun (WGS) entry which is preliminary data.</text>
</comment>
<feature type="compositionally biased region" description="Basic and acidic residues" evidence="3">
    <location>
        <begin position="22"/>
        <end position="39"/>
    </location>
</feature>
<sequence length="374" mass="39712">MSSSQENLANGGDIADSLDQLKLSDNEPRLGPDGEPAPKTEEEYAVANLTLRAIVSSKEAGVIIGKGGKNVADLRDETGVKAGVSKVVQGVHDRVLTITGGCEAVSRAYAVVARALLEGAPSMGMGGVPQGNGTHPIKLLISHNQMGTIIGRQGLKIKHIQDVSGVRMVAQKEMLPQSTERIVEIQGTPEGIQRAIWEICKCLIDDWQRGTGTVLYNPVVRTQTATTPAPGGGSSNYPQERAPYGGSRVTRTGNGADFSNGGQRPFNRRSDSDAASRGPPTHDENGEEIQTQNISIPADMVGCIIGRAGSKISEIRKTSGARISIAKAPHDETGERMFTIMGSSKANETALFLLYENLEAEKMRRSQPSGQGSE</sequence>
<accession>A0AA40F8W5</accession>
<evidence type="ECO:0000256" key="1">
    <source>
        <dbReference type="ARBA" id="ARBA00022737"/>
    </source>
</evidence>
<dbReference type="SUPFAM" id="SSF54791">
    <property type="entry name" value="Eukaryotic type KH-domain (KH-domain type I)"/>
    <property type="match status" value="3"/>
</dbReference>
<feature type="region of interest" description="Disordered" evidence="3">
    <location>
        <begin position="225"/>
        <end position="294"/>
    </location>
</feature>
<evidence type="ECO:0000259" key="4">
    <source>
        <dbReference type="SMART" id="SM00322"/>
    </source>
</evidence>
<dbReference type="InterPro" id="IPR004087">
    <property type="entry name" value="KH_dom"/>
</dbReference>
<evidence type="ECO:0000313" key="5">
    <source>
        <dbReference type="EMBL" id="KAK0753384.1"/>
    </source>
</evidence>
<gene>
    <name evidence="5" type="ORF">B0T18DRAFT_313255</name>
</gene>
<name>A0AA40F8W5_9PEZI</name>
<feature type="domain" description="K Homology" evidence="4">
    <location>
        <begin position="288"/>
        <end position="359"/>
    </location>
</feature>
<evidence type="ECO:0000256" key="2">
    <source>
        <dbReference type="PROSITE-ProRule" id="PRU00117"/>
    </source>
</evidence>
<dbReference type="PANTHER" id="PTHR10288">
    <property type="entry name" value="KH DOMAIN CONTAINING RNA BINDING PROTEIN"/>
    <property type="match status" value="1"/>
</dbReference>
<reference evidence="5" key="1">
    <citation type="submission" date="2023-06" db="EMBL/GenBank/DDBJ databases">
        <title>Genome-scale phylogeny and comparative genomics of the fungal order Sordariales.</title>
        <authorList>
            <consortium name="Lawrence Berkeley National Laboratory"/>
            <person name="Hensen N."/>
            <person name="Bonometti L."/>
            <person name="Westerberg I."/>
            <person name="Brannstrom I.O."/>
            <person name="Guillou S."/>
            <person name="Cros-Aarteil S."/>
            <person name="Calhoun S."/>
            <person name="Haridas S."/>
            <person name="Kuo A."/>
            <person name="Mondo S."/>
            <person name="Pangilinan J."/>
            <person name="Riley R."/>
            <person name="LaButti K."/>
            <person name="Andreopoulos B."/>
            <person name="Lipzen A."/>
            <person name="Chen C."/>
            <person name="Yanf M."/>
            <person name="Daum C."/>
            <person name="Ng V."/>
            <person name="Clum A."/>
            <person name="Steindorff A."/>
            <person name="Ohm R."/>
            <person name="Martin F."/>
            <person name="Silar P."/>
            <person name="Natvig D."/>
            <person name="Lalanne C."/>
            <person name="Gautier V."/>
            <person name="Ament-velasquez S.L."/>
            <person name="Kruys A."/>
            <person name="Hutchinson M.I."/>
            <person name="Powell A.J."/>
            <person name="Barry K."/>
            <person name="Miller A.N."/>
            <person name="Grigoriev I.V."/>
            <person name="Debuchy R."/>
            <person name="Gladieux P."/>
            <person name="Thoren M.H."/>
            <person name="Johannesson H."/>
        </authorList>
    </citation>
    <scope>NUCLEOTIDE SEQUENCE</scope>
    <source>
        <strain evidence="5">SMH3187-1</strain>
    </source>
</reference>
<dbReference type="Proteomes" id="UP001172155">
    <property type="component" value="Unassembled WGS sequence"/>
</dbReference>
<dbReference type="EMBL" id="JAUKUD010000001">
    <property type="protein sequence ID" value="KAK0753384.1"/>
    <property type="molecule type" value="Genomic_DNA"/>
</dbReference>
<evidence type="ECO:0000313" key="6">
    <source>
        <dbReference type="Proteomes" id="UP001172155"/>
    </source>
</evidence>
<keyword evidence="1" id="KW-0677">Repeat</keyword>
<dbReference type="InterPro" id="IPR049786">
    <property type="entry name" value="Rnc1_KH-I_3"/>
</dbReference>
<feature type="compositionally biased region" description="Basic and acidic residues" evidence="3">
    <location>
        <begin position="268"/>
        <end position="284"/>
    </location>
</feature>
<proteinExistence type="predicted"/>
<organism evidence="5 6">
    <name type="scientific">Schizothecium vesticola</name>
    <dbReference type="NCBI Taxonomy" id="314040"/>
    <lineage>
        <taxon>Eukaryota</taxon>
        <taxon>Fungi</taxon>
        <taxon>Dikarya</taxon>
        <taxon>Ascomycota</taxon>
        <taxon>Pezizomycotina</taxon>
        <taxon>Sordariomycetes</taxon>
        <taxon>Sordariomycetidae</taxon>
        <taxon>Sordariales</taxon>
        <taxon>Schizotheciaceae</taxon>
        <taxon>Schizothecium</taxon>
    </lineage>
</organism>
<feature type="domain" description="K Homology" evidence="4">
    <location>
        <begin position="47"/>
        <end position="117"/>
    </location>
</feature>
<keyword evidence="2" id="KW-0694">RNA-binding</keyword>
<dbReference type="CDD" id="cd22456">
    <property type="entry name" value="KH-I_Rnc1_rpt2"/>
    <property type="match status" value="1"/>
</dbReference>
<dbReference type="CDD" id="cd22457">
    <property type="entry name" value="KH-I_Rnc1_rpt3"/>
    <property type="match status" value="1"/>
</dbReference>
<evidence type="ECO:0000256" key="3">
    <source>
        <dbReference type="SAM" id="MobiDB-lite"/>
    </source>
</evidence>
<dbReference type="InterPro" id="IPR036612">
    <property type="entry name" value="KH_dom_type_1_sf"/>
</dbReference>
<dbReference type="CDD" id="cd22455">
    <property type="entry name" value="KH-I_Rnc1_rpt1"/>
    <property type="match status" value="1"/>
</dbReference>
<dbReference type="GO" id="GO:0003723">
    <property type="term" value="F:RNA binding"/>
    <property type="evidence" value="ECO:0007669"/>
    <property type="project" value="UniProtKB-UniRule"/>
</dbReference>
<feature type="domain" description="K Homology" evidence="4">
    <location>
        <begin position="133"/>
        <end position="204"/>
    </location>
</feature>
<dbReference type="InterPro" id="IPR004088">
    <property type="entry name" value="KH_dom_type_1"/>
</dbReference>
<dbReference type="Gene3D" id="3.30.1370.10">
    <property type="entry name" value="K Homology domain, type 1"/>
    <property type="match status" value="3"/>
</dbReference>
<keyword evidence="6" id="KW-1185">Reference proteome</keyword>
<protein>
    <recommendedName>
        <fullName evidence="4">K Homology domain-containing protein</fullName>
    </recommendedName>
</protein>
<dbReference type="PROSITE" id="PS50084">
    <property type="entry name" value="KH_TYPE_1"/>
    <property type="match status" value="3"/>
</dbReference>
<dbReference type="Pfam" id="PF00013">
    <property type="entry name" value="KH_1"/>
    <property type="match status" value="3"/>
</dbReference>
<feature type="region of interest" description="Disordered" evidence="3">
    <location>
        <begin position="1"/>
        <end position="39"/>
    </location>
</feature>
<dbReference type="SMART" id="SM00322">
    <property type="entry name" value="KH"/>
    <property type="match status" value="3"/>
</dbReference>
<dbReference type="AlphaFoldDB" id="A0AA40F8W5"/>